<name>A0A1J0GDE6_9CLOT</name>
<feature type="transmembrane region" description="Helical" evidence="1">
    <location>
        <begin position="48"/>
        <end position="69"/>
    </location>
</feature>
<keyword evidence="1" id="KW-1133">Transmembrane helix</keyword>
<dbReference type="OrthoDB" id="9804747at2"/>
<dbReference type="SUPFAM" id="SSF55073">
    <property type="entry name" value="Nucleotide cyclase"/>
    <property type="match status" value="1"/>
</dbReference>
<dbReference type="Proteomes" id="UP000182569">
    <property type="component" value="Chromosome"/>
</dbReference>
<organism evidence="4 5">
    <name type="scientific">Clostridium estertheticum subsp. estertheticum</name>
    <dbReference type="NCBI Taxonomy" id="1552"/>
    <lineage>
        <taxon>Bacteria</taxon>
        <taxon>Bacillati</taxon>
        <taxon>Bacillota</taxon>
        <taxon>Clostridia</taxon>
        <taxon>Eubacteriales</taxon>
        <taxon>Clostridiaceae</taxon>
        <taxon>Clostridium</taxon>
    </lineage>
</organism>
<dbReference type="Pfam" id="PF00990">
    <property type="entry name" value="GGDEF"/>
    <property type="match status" value="1"/>
</dbReference>
<feature type="transmembrane region" description="Helical" evidence="1">
    <location>
        <begin position="132"/>
        <end position="152"/>
    </location>
</feature>
<evidence type="ECO:0000259" key="3">
    <source>
        <dbReference type="PROSITE" id="PS51832"/>
    </source>
</evidence>
<accession>A0A1J0GDE6</accession>
<feature type="domain" description="HD-GYP" evidence="3">
    <location>
        <begin position="372"/>
        <end position="567"/>
    </location>
</feature>
<gene>
    <name evidence="4" type="ORF">A7L45_04425</name>
</gene>
<dbReference type="RefSeq" id="WP_071611650.1">
    <property type="nucleotide sequence ID" value="NZ_CP015756.1"/>
</dbReference>
<proteinExistence type="predicted"/>
<feature type="transmembrane region" description="Helical" evidence="1">
    <location>
        <begin position="12"/>
        <end position="36"/>
    </location>
</feature>
<dbReference type="EMBL" id="CP015756">
    <property type="protein sequence ID" value="APC39357.1"/>
    <property type="molecule type" value="Genomic_DNA"/>
</dbReference>
<evidence type="ECO:0000256" key="1">
    <source>
        <dbReference type="SAM" id="Phobius"/>
    </source>
</evidence>
<evidence type="ECO:0000313" key="5">
    <source>
        <dbReference type="Proteomes" id="UP000182569"/>
    </source>
</evidence>
<dbReference type="Gene3D" id="3.30.70.270">
    <property type="match status" value="1"/>
</dbReference>
<dbReference type="PANTHER" id="PTHR43155">
    <property type="entry name" value="CYCLIC DI-GMP PHOSPHODIESTERASE PA4108-RELATED"/>
    <property type="match status" value="1"/>
</dbReference>
<dbReference type="InterPro" id="IPR043128">
    <property type="entry name" value="Rev_trsase/Diguanyl_cyclase"/>
</dbReference>
<keyword evidence="5" id="KW-1185">Reference proteome</keyword>
<protein>
    <submittedName>
        <fullName evidence="4">Diguanylate cyclase</fullName>
    </submittedName>
</protein>
<dbReference type="SUPFAM" id="SSF109604">
    <property type="entry name" value="HD-domain/PDEase-like"/>
    <property type="match status" value="1"/>
</dbReference>
<dbReference type="InterPro" id="IPR000160">
    <property type="entry name" value="GGDEF_dom"/>
</dbReference>
<dbReference type="Gene3D" id="1.10.3210.10">
    <property type="entry name" value="Hypothetical protein af1432"/>
    <property type="match status" value="1"/>
</dbReference>
<dbReference type="CDD" id="cd00077">
    <property type="entry name" value="HDc"/>
    <property type="match status" value="1"/>
</dbReference>
<dbReference type="SMART" id="SM00471">
    <property type="entry name" value="HDc"/>
    <property type="match status" value="1"/>
</dbReference>
<feature type="transmembrane region" description="Helical" evidence="1">
    <location>
        <begin position="81"/>
        <end position="103"/>
    </location>
</feature>
<dbReference type="NCBIfam" id="TIGR00254">
    <property type="entry name" value="GGDEF"/>
    <property type="match status" value="1"/>
</dbReference>
<dbReference type="CDD" id="cd01949">
    <property type="entry name" value="GGDEF"/>
    <property type="match status" value="1"/>
</dbReference>
<feature type="transmembrane region" description="Helical" evidence="1">
    <location>
        <begin position="109"/>
        <end position="125"/>
    </location>
</feature>
<dbReference type="InterPro" id="IPR029787">
    <property type="entry name" value="Nucleotide_cyclase"/>
</dbReference>
<dbReference type="Pfam" id="PF13487">
    <property type="entry name" value="HD_5"/>
    <property type="match status" value="1"/>
</dbReference>
<dbReference type="PROSITE" id="PS51832">
    <property type="entry name" value="HD_GYP"/>
    <property type="match status" value="1"/>
</dbReference>
<dbReference type="InterPro" id="IPR003607">
    <property type="entry name" value="HD/PDEase_dom"/>
</dbReference>
<dbReference type="SMART" id="SM00267">
    <property type="entry name" value="GGDEF"/>
    <property type="match status" value="1"/>
</dbReference>
<evidence type="ECO:0000259" key="2">
    <source>
        <dbReference type="PROSITE" id="PS50887"/>
    </source>
</evidence>
<dbReference type="STRING" id="1552.A7L45_04425"/>
<dbReference type="InterPro" id="IPR037522">
    <property type="entry name" value="HD_GYP_dom"/>
</dbReference>
<sequence>MDHLKENKQKKIQEIVSIVKLAALLFSGIVLLRYFFKGNTIAEVTVDTNYNFISFFVVILILLSVYFMWSMATVEKIDFKYINIVQIIENLAFILFFIIVIFYSGKSTSDYKFLFLFIIITSTLQQGMNQGMLVASISSIFILSLDLVMGAPNVQVNQFFENDLILAGVFILTAWPLGFYVRIENEHIKKLEGLANEDGLTGLYNHRFFYDALEGIMKTSEKENDFVAMILIDIDYFKIYNDMNGHQMGDEALKSVGFILKNSFRKSDVVARYGGEEFAVVLPNTSEEDAIKLAEKSRKKIEATYFSGEENQPNGKLTVSIGTSIYPSKAKNAIELFKSADDALYRAKFFDKNRVESYTSIVEELKIDTEGEHIDIITSIKTLISVINAKDKYTYGHVERVVIYSRLLADKLKVSEKNKKELIYGAYMHDIGKINIPKEILNKNMPLTPDEWEIMKQHSVNGVEIIKSVESLKEIAPLILYHHERYDGNGYPDNLKGKEIPYLVRMLTVVDCFDAMTSSRPYNIRKTYKEAIEELKRCSGKQFDKEIVDSFIEVIRENENRIGNVDD</sequence>
<reference evidence="5" key="1">
    <citation type="journal article" date="2016" name="Front. Microbiol.">
        <title>Complete Genome Sequence of Clostridium estertheticum DSM 8809, a Microbe Identified in Spoiled Vacuum Packed Beef.</title>
        <authorList>
            <person name="Yu Z."/>
            <person name="Gunn L."/>
            <person name="Brennan E."/>
            <person name="Reid R."/>
            <person name="Wall P.G."/>
            <person name="Gaora O.P."/>
            <person name="Hurley D."/>
            <person name="Bolton D."/>
            <person name="Fanning S."/>
        </authorList>
    </citation>
    <scope>NUCLEOTIDE SEQUENCE [LARGE SCALE GENOMIC DNA]</scope>
    <source>
        <strain evidence="5">DSM 8809</strain>
    </source>
</reference>
<feature type="domain" description="GGDEF" evidence="2">
    <location>
        <begin position="225"/>
        <end position="360"/>
    </location>
</feature>
<evidence type="ECO:0000313" key="4">
    <source>
        <dbReference type="EMBL" id="APC39357.1"/>
    </source>
</evidence>
<dbReference type="PANTHER" id="PTHR43155:SF2">
    <property type="entry name" value="CYCLIC DI-GMP PHOSPHODIESTERASE PA4108"/>
    <property type="match status" value="1"/>
</dbReference>
<dbReference type="PROSITE" id="PS50887">
    <property type="entry name" value="GGDEF"/>
    <property type="match status" value="1"/>
</dbReference>
<dbReference type="AlphaFoldDB" id="A0A1J0GDE6"/>
<dbReference type="KEGG" id="ceu:A7L45_04425"/>
<feature type="transmembrane region" description="Helical" evidence="1">
    <location>
        <begin position="164"/>
        <end position="181"/>
    </location>
</feature>
<keyword evidence="1" id="KW-0812">Transmembrane</keyword>
<keyword evidence="1" id="KW-0472">Membrane</keyword>
<dbReference type="FunFam" id="3.30.70.270:FF:000001">
    <property type="entry name" value="Diguanylate cyclase domain protein"/>
    <property type="match status" value="1"/>
</dbReference>